<comment type="caution">
    <text evidence="3">The sequence shown here is derived from an EMBL/GenBank/DDBJ whole genome shotgun (WGS) entry which is preliminary data.</text>
</comment>
<accession>A0A814QH15</accession>
<feature type="compositionally biased region" description="Basic and acidic residues" evidence="1">
    <location>
        <begin position="157"/>
        <end position="168"/>
    </location>
</feature>
<evidence type="ECO:0000256" key="1">
    <source>
        <dbReference type="SAM" id="MobiDB-lite"/>
    </source>
</evidence>
<dbReference type="OrthoDB" id="10099994at2759"/>
<feature type="region of interest" description="Disordered" evidence="1">
    <location>
        <begin position="43"/>
        <end position="239"/>
    </location>
</feature>
<evidence type="ECO:0000313" key="5">
    <source>
        <dbReference type="Proteomes" id="UP000663877"/>
    </source>
</evidence>
<dbReference type="Proteomes" id="UP000663877">
    <property type="component" value="Unassembled WGS sequence"/>
</dbReference>
<reference evidence="3" key="1">
    <citation type="submission" date="2021-02" db="EMBL/GenBank/DDBJ databases">
        <authorList>
            <person name="Nowell W R."/>
        </authorList>
    </citation>
    <scope>NUCLEOTIDE SEQUENCE</scope>
</reference>
<feature type="compositionally biased region" description="Basic and acidic residues" evidence="1">
    <location>
        <begin position="191"/>
        <end position="239"/>
    </location>
</feature>
<evidence type="ECO:0000313" key="2">
    <source>
        <dbReference type="EMBL" id="CAF1026644.1"/>
    </source>
</evidence>
<organism evidence="3 5">
    <name type="scientific">Adineta steineri</name>
    <dbReference type="NCBI Taxonomy" id="433720"/>
    <lineage>
        <taxon>Eukaryota</taxon>
        <taxon>Metazoa</taxon>
        <taxon>Spiralia</taxon>
        <taxon>Gnathifera</taxon>
        <taxon>Rotifera</taxon>
        <taxon>Eurotatoria</taxon>
        <taxon>Bdelloidea</taxon>
        <taxon>Adinetida</taxon>
        <taxon>Adinetidae</taxon>
        <taxon>Adineta</taxon>
    </lineage>
</organism>
<evidence type="ECO:0000313" key="3">
    <source>
        <dbReference type="EMBL" id="CAF1119378.1"/>
    </source>
</evidence>
<name>A0A814QH15_9BILA</name>
<dbReference type="AlphaFoldDB" id="A0A814QH15"/>
<protein>
    <submittedName>
        <fullName evidence="3">Uncharacterized protein</fullName>
    </submittedName>
</protein>
<proteinExistence type="predicted"/>
<dbReference type="EMBL" id="CAJNOI010000140">
    <property type="protein sequence ID" value="CAF1119378.1"/>
    <property type="molecule type" value="Genomic_DNA"/>
</dbReference>
<sequence>MFSTLTIKTNMVAMKFCGLPLLVLLTLFIWISILSTGTDAQFNNKKKQQQPGTFKGKDGDEHFNIHAKENNDDTEYGIDRQNRGPDGKKPLNQNDQQHHDVDHDKNDIHRRNRGPHGHHNRTGVHDKKKGFHRHHHNSNESSPSRDLNRKQWKLNKHKDGKDKKHGEHISPCYKDGQRLPGCRDHRKHFAQRREQKHRERRPNHNEEFNQNEIHGKNKEHAVHDPSVHQQGELEQKPHH</sequence>
<feature type="compositionally biased region" description="Basic and acidic residues" evidence="1">
    <location>
        <begin position="96"/>
        <end position="109"/>
    </location>
</feature>
<dbReference type="Proteomes" id="UP000663832">
    <property type="component" value="Unassembled WGS sequence"/>
</dbReference>
<evidence type="ECO:0000313" key="4">
    <source>
        <dbReference type="Proteomes" id="UP000663832"/>
    </source>
</evidence>
<gene>
    <name evidence="3" type="ORF">BJG266_LOCUS22367</name>
    <name evidence="2" type="ORF">QVE165_LOCUS16304</name>
</gene>
<feature type="compositionally biased region" description="Basic residues" evidence="1">
    <location>
        <begin position="110"/>
        <end position="136"/>
    </location>
</feature>
<keyword evidence="4" id="KW-1185">Reference proteome</keyword>
<feature type="compositionally biased region" description="Basic and acidic residues" evidence="1">
    <location>
        <begin position="55"/>
        <end position="89"/>
    </location>
</feature>
<dbReference type="EMBL" id="CAJNOM010000091">
    <property type="protein sequence ID" value="CAF1026644.1"/>
    <property type="molecule type" value="Genomic_DNA"/>
</dbReference>